<organism evidence="3 4">
    <name type="scientific">Methylobacterium variabile</name>
    <dbReference type="NCBI Taxonomy" id="298794"/>
    <lineage>
        <taxon>Bacteria</taxon>
        <taxon>Pseudomonadati</taxon>
        <taxon>Pseudomonadota</taxon>
        <taxon>Alphaproteobacteria</taxon>
        <taxon>Hyphomicrobiales</taxon>
        <taxon>Methylobacteriaceae</taxon>
        <taxon>Methylobacterium</taxon>
    </lineage>
</organism>
<dbReference type="PANTHER" id="PTHR40407">
    <property type="entry name" value="MEMBRANE PROTEIN-LIKE PROTEIN"/>
    <property type="match status" value="1"/>
</dbReference>
<proteinExistence type="predicted"/>
<feature type="domain" description="Heparan-alpha-glucosaminide N-acetyltransferase catalytic" evidence="2">
    <location>
        <begin position="12"/>
        <end position="218"/>
    </location>
</feature>
<reference evidence="3 4" key="1">
    <citation type="submission" date="2015-03" db="EMBL/GenBank/DDBJ databases">
        <title>Genome sequencing of Methylobacterium variabile DSM 16961.</title>
        <authorList>
            <person name="Chaudhry V."/>
            <person name="Patil P.B."/>
        </authorList>
    </citation>
    <scope>NUCLEOTIDE SEQUENCE [LARGE SCALE GENOMIC DNA]</scope>
    <source>
        <strain evidence="3 4">DSM 16961</strain>
    </source>
</reference>
<feature type="transmembrane region" description="Helical" evidence="1">
    <location>
        <begin position="124"/>
        <end position="142"/>
    </location>
</feature>
<dbReference type="Proteomes" id="UP000035955">
    <property type="component" value="Unassembled WGS sequence"/>
</dbReference>
<comment type="caution">
    <text evidence="3">The sequence shown here is derived from an EMBL/GenBank/DDBJ whole genome shotgun (WGS) entry which is preliminary data.</text>
</comment>
<dbReference type="EMBL" id="LABY01000132">
    <property type="protein sequence ID" value="KMO34650.1"/>
    <property type="molecule type" value="Genomic_DNA"/>
</dbReference>
<evidence type="ECO:0000256" key="1">
    <source>
        <dbReference type="SAM" id="Phobius"/>
    </source>
</evidence>
<dbReference type="RefSeq" id="WP_048445774.1">
    <property type="nucleotide sequence ID" value="NZ_LABY01000132.1"/>
</dbReference>
<keyword evidence="1" id="KW-0812">Transmembrane</keyword>
<feature type="transmembrane region" description="Helical" evidence="1">
    <location>
        <begin position="277"/>
        <end position="297"/>
    </location>
</feature>
<keyword evidence="1" id="KW-0472">Membrane</keyword>
<dbReference type="Pfam" id="PF07786">
    <property type="entry name" value="HGSNAT_cat"/>
    <property type="match status" value="1"/>
</dbReference>
<dbReference type="InterPro" id="IPR012429">
    <property type="entry name" value="HGSNAT_cat"/>
</dbReference>
<evidence type="ECO:0000259" key="2">
    <source>
        <dbReference type="Pfam" id="PF07786"/>
    </source>
</evidence>
<keyword evidence="4" id="KW-1185">Reference proteome</keyword>
<gene>
    <name evidence="3" type="ORF">VQ02_19030</name>
</gene>
<dbReference type="PANTHER" id="PTHR40407:SF1">
    <property type="entry name" value="HEPARAN-ALPHA-GLUCOSAMINIDE N-ACETYLTRANSFERASE CATALYTIC DOMAIN-CONTAINING PROTEIN"/>
    <property type="match status" value="1"/>
</dbReference>
<feature type="transmembrane region" description="Helical" evidence="1">
    <location>
        <begin position="228"/>
        <end position="245"/>
    </location>
</feature>
<accession>A0A0J6SHD6</accession>
<sequence>MTAPEIRGPAPRIGSIDALRGLVMLLMLVDHVREFFYLHAQVRDPMDLAVTSPGLVATRLTSHLCAPVFLLLTGLSASLYAGKHGTGAAARFLVTRGLFLIALEVTLVNLAWTRQLLPPVLYLQVIWAIGLSMIALAALLWLPRLALASVALAIMLGHNLLDGIVLAPDQAGYALWSILHQRGFLPLPWGAARTSYPVLPWIGVAAAGYALGPWFAAECPPATRRQRLFALGGAALAGFLVLRGLDGYGELVPWQPGASPGATILSILNLTKYPPSAGFLLVTLGLGLWLLAAFEAVPASRLRVLQVFGGAPLFFYLVHLWLLRLGYDALLGLGLGVGASGRVEAGGPAQLWLTAALLSLPLYAACRWMVGLKRRRVHPVLSYL</sequence>
<name>A0A0J6SHD6_9HYPH</name>
<evidence type="ECO:0000313" key="3">
    <source>
        <dbReference type="EMBL" id="KMO34650.1"/>
    </source>
</evidence>
<feature type="transmembrane region" description="Helical" evidence="1">
    <location>
        <begin position="304"/>
        <end position="323"/>
    </location>
</feature>
<evidence type="ECO:0000313" key="4">
    <source>
        <dbReference type="Proteomes" id="UP000035955"/>
    </source>
</evidence>
<feature type="transmembrane region" description="Helical" evidence="1">
    <location>
        <begin position="198"/>
        <end position="216"/>
    </location>
</feature>
<dbReference type="PATRIC" id="fig|298794.3.peg.1097"/>
<feature type="transmembrane region" description="Helical" evidence="1">
    <location>
        <begin position="60"/>
        <end position="81"/>
    </location>
</feature>
<feature type="transmembrane region" description="Helical" evidence="1">
    <location>
        <begin position="93"/>
        <end position="112"/>
    </location>
</feature>
<dbReference type="AlphaFoldDB" id="A0A0J6SHD6"/>
<keyword evidence="1" id="KW-1133">Transmembrane helix</keyword>
<protein>
    <submittedName>
        <fullName evidence="3">Membrane protein</fullName>
    </submittedName>
</protein>
<feature type="transmembrane region" description="Helical" evidence="1">
    <location>
        <begin position="351"/>
        <end position="370"/>
    </location>
</feature>